<feature type="compositionally biased region" description="Low complexity" evidence="1">
    <location>
        <begin position="804"/>
        <end position="832"/>
    </location>
</feature>
<feature type="region of interest" description="Disordered" evidence="1">
    <location>
        <begin position="1230"/>
        <end position="1348"/>
    </location>
</feature>
<feature type="region of interest" description="Disordered" evidence="1">
    <location>
        <begin position="1595"/>
        <end position="1661"/>
    </location>
</feature>
<feature type="region of interest" description="Disordered" evidence="1">
    <location>
        <begin position="641"/>
        <end position="668"/>
    </location>
</feature>
<gene>
    <name evidence="2" type="ORF">KVV02_001767</name>
</gene>
<feature type="compositionally biased region" description="Polar residues" evidence="1">
    <location>
        <begin position="1253"/>
        <end position="1269"/>
    </location>
</feature>
<protein>
    <submittedName>
        <fullName evidence="2">Uncharacterized protein</fullName>
    </submittedName>
</protein>
<feature type="compositionally biased region" description="Basic and acidic residues" evidence="1">
    <location>
        <begin position="768"/>
        <end position="779"/>
    </location>
</feature>
<accession>A0A9P7ZWN6</accession>
<dbReference type="GO" id="GO:0000981">
    <property type="term" value="F:DNA-binding transcription factor activity, RNA polymerase II-specific"/>
    <property type="evidence" value="ECO:0007669"/>
    <property type="project" value="InterPro"/>
</dbReference>
<sequence length="1661" mass="184239">MGGLKFVCVTYSGSRLIGMSYENRVEADYFLPEDHFVVLVQSNANPTGLDNIHWSLLAVTERPTYFPQDHSPLACNVNQNTGVFSMMSNFSESSPTQPVKNPRPPGGFQYDPRTNLWSNFTLAPGYLWGDVEPTFDLFQWPNTDTLVQVNIGASNSVNLGVMETSGSGPRQFVNAASWSLDPHTYGYPRQLVYTKDAIFQFGSVVNNNATGSLRYILTKIPLAGTPQTFKPPTALTIYNATSLSQCASRNLVPKYYKGTLYMFCQTPDRYSALGSGLGMALKDDASPETGFSAPTFIDIAILAEALIQPIGDKESNTLFAFAVDAASIPVYAIDLTDAGFGNSTYIYDYPSIPDPYGFSFTDPPNHLPAIIGGSVAGAFVLLALVLYFVFRRRWPVWKRKLGARIMEMMMKDQEGHHGNDAGDKDGVYKIEDTSRSHSFDEDVGDKILVTEDMEASLANLKTAGYMSDVPLQRHPRPGVVTTLVTDSTLRSEDDDAETIGGDSRSGSEGGGRSRGSMGSSRTSLFQRRSSLERTPSARALSPPSANLPTRPRPALLDPTPATTQQSSILPLPLATSARAQHRPTAPELYTPPPSNLSGGFHPWPSPSSYAPAESQIARSALGNTPSVTTYAADDEMELAEVAPPYDQGNPDLSMLHRPSFPAPPTPTAPVFVLEELRSYEATRPRSPAAILPHPRPRPPAFAMPPSLRKRRAKQESEPPSASTALQPENESQESHGHNHDHDLDHEQEQEQEQDQDPEEALFAGMELDDWKWGDRDRRTASASPTKRPRLIYEPAHYVDFDPGSPSEWRPQSPSRSPSPSLSQFLTQSQTQPISHSPRPSASPTRALAPGKGEKVEGHSAFEAFEAFEPEHATLSEGHRRNGIASDQDIDSSADDQGSEGSASDHESNSTVDDEWSKRRANDEESDGDAGDLRFESESEEVQDKHGSGQENQEGPEEQENVNTETGEDIDNAFWGDAGVGTKYRQEIKEKLENLILRQTYIGTVAPNRREIQSMPVPLYLTNRSYPKTANRTLEEEVRLKRYRGSVEEKKQQRERRLTRLEQHRNKGETQEQRTRYSSQCTSCIIQGLECSGHKPICSQCHQSSSATTATLSSKTAVPSSIRVLPSDTAPGFCSYPVEGDLIIAPDMYKRLKEAIPKAATSSLNEAGMSRLEIANVIPKLTSHRDDSTDAGWVVGVTKKHASLISYRPQLDKNPAANADYLLDIRFKLPPQRDTNNLDAGPSDGVKEKRNAKWSINQQPSDSQLPSEMSTEAPRPRNRSRLARTLDRRLLALPRHGSRSGGRKEIQQKTDEWVVNETNKASSNKRREEGMATEDGDDDVDHDDARGAPKRRFLRRYNPGQQNQELFKDLNLQSLVGDTAVYRLAETLDDDHTVYLGLDKTTQDALFVNRRRNHLNVMAANFRQATAASIRQLGWAGSEHREDRDYEKPPTVHPRVELSMDGVQTYRKIKTFKSRKGWTKAAAKVRKINSRTFRPWVPEKGEEILPSVCDVPGTSFLQALHHYASYFYTHAYPCPDVFEALDQPSHIALAMIIQEVISDFAFKLGKESQLEDLEVLEERLTAEKIFGKVQIAADTGNGADIANDGTSTGPEEEEDEEDEEEEEEEREKEMAAAEGSETGYRFSPRPTFAFDSSEEEEEEVSP</sequence>
<feature type="compositionally biased region" description="Acidic residues" evidence="1">
    <location>
        <begin position="1651"/>
        <end position="1661"/>
    </location>
</feature>
<evidence type="ECO:0000256" key="1">
    <source>
        <dbReference type="SAM" id="MobiDB-lite"/>
    </source>
</evidence>
<feature type="compositionally biased region" description="Basic and acidic residues" evidence="1">
    <location>
        <begin position="868"/>
        <end position="879"/>
    </location>
</feature>
<evidence type="ECO:0000313" key="2">
    <source>
        <dbReference type="EMBL" id="KAG9319728.1"/>
    </source>
</evidence>
<organism evidence="2 3">
    <name type="scientific">Mortierella alpina</name>
    <name type="common">Oleaginous fungus</name>
    <name type="synonym">Mortierella renispora</name>
    <dbReference type="NCBI Taxonomy" id="64518"/>
    <lineage>
        <taxon>Eukaryota</taxon>
        <taxon>Fungi</taxon>
        <taxon>Fungi incertae sedis</taxon>
        <taxon>Mucoromycota</taxon>
        <taxon>Mortierellomycotina</taxon>
        <taxon>Mortierellomycetes</taxon>
        <taxon>Mortierellales</taxon>
        <taxon>Mortierellaceae</taxon>
        <taxon>Mortierella</taxon>
    </lineage>
</organism>
<feature type="region of interest" description="Disordered" evidence="1">
    <location>
        <begin position="681"/>
        <end position="973"/>
    </location>
</feature>
<feature type="compositionally biased region" description="Basic and acidic residues" evidence="1">
    <location>
        <begin position="930"/>
        <end position="947"/>
    </location>
</feature>
<feature type="compositionally biased region" description="Acidic residues" evidence="1">
    <location>
        <begin position="1609"/>
        <end position="1625"/>
    </location>
</feature>
<dbReference type="SUPFAM" id="SSF57701">
    <property type="entry name" value="Zn2/Cys6 DNA-binding domain"/>
    <property type="match status" value="1"/>
</dbReference>
<reference evidence="2" key="1">
    <citation type="submission" date="2021-07" db="EMBL/GenBank/DDBJ databases">
        <title>Draft genome of Mortierella alpina, strain LL118, isolated from an aspen leaf litter sample.</title>
        <authorList>
            <person name="Yang S."/>
            <person name="Vinatzer B.A."/>
        </authorList>
    </citation>
    <scope>NUCLEOTIDE SEQUENCE</scope>
    <source>
        <strain evidence="2">LL118</strain>
    </source>
</reference>
<feature type="region of interest" description="Disordered" evidence="1">
    <location>
        <begin position="468"/>
        <end position="614"/>
    </location>
</feature>
<feature type="compositionally biased region" description="Acidic residues" evidence="1">
    <location>
        <begin position="1330"/>
        <end position="1341"/>
    </location>
</feature>
<dbReference type="InterPro" id="IPR036864">
    <property type="entry name" value="Zn2-C6_fun-type_DNA-bd_sf"/>
</dbReference>
<feature type="compositionally biased region" description="Basic and acidic residues" evidence="1">
    <location>
        <begin position="1301"/>
        <end position="1311"/>
    </location>
</feature>
<feature type="compositionally biased region" description="Acidic residues" evidence="1">
    <location>
        <begin position="749"/>
        <end position="759"/>
    </location>
</feature>
<feature type="compositionally biased region" description="Polar residues" evidence="1">
    <location>
        <begin position="717"/>
        <end position="729"/>
    </location>
</feature>
<feature type="compositionally biased region" description="Basic and acidic residues" evidence="1">
    <location>
        <begin position="732"/>
        <end position="748"/>
    </location>
</feature>
<name>A0A9P7ZWN6_MORAP</name>
<feature type="compositionally biased region" description="Low complexity" evidence="1">
    <location>
        <begin position="514"/>
        <end position="523"/>
    </location>
</feature>
<dbReference type="GO" id="GO:0008270">
    <property type="term" value="F:zinc ion binding"/>
    <property type="evidence" value="ECO:0007669"/>
    <property type="project" value="InterPro"/>
</dbReference>
<feature type="region of interest" description="Disordered" evidence="1">
    <location>
        <begin position="1046"/>
        <end position="1073"/>
    </location>
</feature>
<dbReference type="Proteomes" id="UP000717515">
    <property type="component" value="Unassembled WGS sequence"/>
</dbReference>
<evidence type="ECO:0000313" key="3">
    <source>
        <dbReference type="Proteomes" id="UP000717515"/>
    </source>
</evidence>
<comment type="caution">
    <text evidence="2">The sequence shown here is derived from an EMBL/GenBank/DDBJ whole genome shotgun (WGS) entry which is preliminary data.</text>
</comment>
<feature type="compositionally biased region" description="Acidic residues" evidence="1">
    <location>
        <begin position="887"/>
        <end position="897"/>
    </location>
</feature>
<feature type="compositionally biased region" description="Polar residues" evidence="1">
    <location>
        <begin position="833"/>
        <end position="843"/>
    </location>
</feature>
<proteinExistence type="predicted"/>
<dbReference type="EMBL" id="JAIFTL010000387">
    <property type="protein sequence ID" value="KAG9319728.1"/>
    <property type="molecule type" value="Genomic_DNA"/>
</dbReference>
<feature type="compositionally biased region" description="Acidic residues" evidence="1">
    <location>
        <begin position="953"/>
        <end position="970"/>
    </location>
</feature>